<keyword evidence="2" id="KW-1185">Reference proteome</keyword>
<evidence type="ECO:0000313" key="2">
    <source>
        <dbReference type="Proteomes" id="UP001328107"/>
    </source>
</evidence>
<gene>
    <name evidence="1" type="ORF">PMAYCL1PPCAC_22884</name>
</gene>
<sequence>NNVFFYFRSQMANDDPEIGSSPHAEEILANPKTLSVVLGHLNGEDRLNLRLCSKIVEKAVANSSIRPIWIFIRERPGTFSVSFDDLTLKSKNNDDPVLEELLRVRRRLFAQVSSNIVYIRSVNFNTFPITYIERFLEDVVFDELSITIQDDDYNLKFFDFLRKYDEKKIDLTTYNLLLPIDLLLSLKPLRRLHISRLFGIPTYNENEFLALVKQRHSFLEIPVTVDSEMIILDTIESIYAYRGSQSVHFQMSMEVMDRFLLKIGIRRIAENMDQLSYSDDFKLTPLNDEGGKWSGTFDLDYRETVKLVVRYYLTENSGVPYRVGGSFIKE</sequence>
<dbReference type="AlphaFoldDB" id="A0AAN5CYZ0"/>
<name>A0AAN5CYZ0_9BILA</name>
<comment type="caution">
    <text evidence="1">The sequence shown here is derived from an EMBL/GenBank/DDBJ whole genome shotgun (WGS) entry which is preliminary data.</text>
</comment>
<accession>A0AAN5CYZ0</accession>
<organism evidence="1 2">
    <name type="scientific">Pristionchus mayeri</name>
    <dbReference type="NCBI Taxonomy" id="1317129"/>
    <lineage>
        <taxon>Eukaryota</taxon>
        <taxon>Metazoa</taxon>
        <taxon>Ecdysozoa</taxon>
        <taxon>Nematoda</taxon>
        <taxon>Chromadorea</taxon>
        <taxon>Rhabditida</taxon>
        <taxon>Rhabditina</taxon>
        <taxon>Diplogasteromorpha</taxon>
        <taxon>Diplogasteroidea</taxon>
        <taxon>Neodiplogasteridae</taxon>
        <taxon>Pristionchus</taxon>
    </lineage>
</organism>
<evidence type="ECO:0000313" key="1">
    <source>
        <dbReference type="EMBL" id="GMR52689.1"/>
    </source>
</evidence>
<dbReference type="EMBL" id="BTRK01000005">
    <property type="protein sequence ID" value="GMR52689.1"/>
    <property type="molecule type" value="Genomic_DNA"/>
</dbReference>
<proteinExistence type="predicted"/>
<dbReference type="Proteomes" id="UP001328107">
    <property type="component" value="Unassembled WGS sequence"/>
</dbReference>
<protein>
    <submittedName>
        <fullName evidence="1">Uncharacterized protein</fullName>
    </submittedName>
</protein>
<feature type="non-terminal residue" evidence="1">
    <location>
        <position position="1"/>
    </location>
</feature>
<reference evidence="2" key="1">
    <citation type="submission" date="2022-10" db="EMBL/GenBank/DDBJ databases">
        <title>Genome assembly of Pristionchus species.</title>
        <authorList>
            <person name="Yoshida K."/>
            <person name="Sommer R.J."/>
        </authorList>
    </citation>
    <scope>NUCLEOTIDE SEQUENCE [LARGE SCALE GENOMIC DNA]</scope>
    <source>
        <strain evidence="2">RS5460</strain>
    </source>
</reference>